<reference evidence="3 4" key="1">
    <citation type="submission" date="2020-08" db="EMBL/GenBank/DDBJ databases">
        <title>Genomic Encyclopedia of Type Strains, Phase IV (KMG-IV): sequencing the most valuable type-strain genomes for metagenomic binning, comparative biology and taxonomic classification.</title>
        <authorList>
            <person name="Goeker M."/>
        </authorList>
    </citation>
    <scope>NUCLEOTIDE SEQUENCE [LARGE SCALE GENOMIC DNA]</scope>
    <source>
        <strain evidence="3 4">DSM 29007</strain>
    </source>
</reference>
<comment type="caution">
    <text evidence="3">The sequence shown here is derived from an EMBL/GenBank/DDBJ whole genome shotgun (WGS) entry which is preliminary data.</text>
</comment>
<evidence type="ECO:0000313" key="4">
    <source>
        <dbReference type="Proteomes" id="UP000582837"/>
    </source>
</evidence>
<evidence type="ECO:0000256" key="1">
    <source>
        <dbReference type="SAM" id="MobiDB-lite"/>
    </source>
</evidence>
<evidence type="ECO:0000313" key="3">
    <source>
        <dbReference type="EMBL" id="MBB6073999.1"/>
    </source>
</evidence>
<keyword evidence="4" id="KW-1185">Reference proteome</keyword>
<dbReference type="Proteomes" id="UP000582837">
    <property type="component" value="Unassembled WGS sequence"/>
</dbReference>
<evidence type="ECO:0008006" key="5">
    <source>
        <dbReference type="Google" id="ProtNLM"/>
    </source>
</evidence>
<feature type="region of interest" description="Disordered" evidence="1">
    <location>
        <begin position="75"/>
        <end position="94"/>
    </location>
</feature>
<proteinExistence type="predicted"/>
<dbReference type="RefSeq" id="WP_170036341.1">
    <property type="nucleotide sequence ID" value="NZ_JABDTL010000002.1"/>
</dbReference>
<gene>
    <name evidence="3" type="ORF">HNQ61_005680</name>
</gene>
<evidence type="ECO:0000256" key="2">
    <source>
        <dbReference type="SAM" id="SignalP"/>
    </source>
</evidence>
<feature type="chain" id="PRO_5032847527" description="Lipoprotein" evidence="2">
    <location>
        <begin position="23"/>
        <end position="94"/>
    </location>
</feature>
<sequence>MSARRFAPALALVLALSASGCAGFSVGCGGLASVDPMSDGVSRFNPAFQRFQQRQQAVAMQQKAMISSTHYRRDLRRPGMPMQVSSVGAGSLCR</sequence>
<accession>A0A841H8I3</accession>
<feature type="signal peptide" evidence="2">
    <location>
        <begin position="1"/>
        <end position="22"/>
    </location>
</feature>
<dbReference type="PROSITE" id="PS51257">
    <property type="entry name" value="PROKAR_LIPOPROTEIN"/>
    <property type="match status" value="1"/>
</dbReference>
<dbReference type="EMBL" id="JACHIA010000036">
    <property type="protein sequence ID" value="MBB6073999.1"/>
    <property type="molecule type" value="Genomic_DNA"/>
</dbReference>
<dbReference type="AlphaFoldDB" id="A0A841H8I3"/>
<organism evidence="3 4">
    <name type="scientific">Longimicrobium terrae</name>
    <dbReference type="NCBI Taxonomy" id="1639882"/>
    <lineage>
        <taxon>Bacteria</taxon>
        <taxon>Pseudomonadati</taxon>
        <taxon>Gemmatimonadota</taxon>
        <taxon>Longimicrobiia</taxon>
        <taxon>Longimicrobiales</taxon>
        <taxon>Longimicrobiaceae</taxon>
        <taxon>Longimicrobium</taxon>
    </lineage>
</organism>
<protein>
    <recommendedName>
        <fullName evidence="5">Lipoprotein</fullName>
    </recommendedName>
</protein>
<name>A0A841H8I3_9BACT</name>
<keyword evidence="2" id="KW-0732">Signal</keyword>